<keyword evidence="1" id="KW-0472">Membrane</keyword>
<keyword evidence="3" id="KW-1185">Reference proteome</keyword>
<organism evidence="2 3">
    <name type="scientific">Sphingomonas adhaesiva</name>
    <dbReference type="NCBI Taxonomy" id="28212"/>
    <lineage>
        <taxon>Bacteria</taxon>
        <taxon>Pseudomonadati</taxon>
        <taxon>Pseudomonadota</taxon>
        <taxon>Alphaproteobacteria</taxon>
        <taxon>Sphingomonadales</taxon>
        <taxon>Sphingomonadaceae</taxon>
        <taxon>Sphingomonas</taxon>
    </lineage>
</organism>
<feature type="transmembrane region" description="Helical" evidence="1">
    <location>
        <begin position="20"/>
        <end position="43"/>
    </location>
</feature>
<comment type="caution">
    <text evidence="2">The sequence shown here is derived from an EMBL/GenBank/DDBJ whole genome shotgun (WGS) entry which is preliminary data.</text>
</comment>
<dbReference type="RefSeq" id="WP_066710078.1">
    <property type="nucleotide sequence ID" value="NZ_JBHIWA010000006.1"/>
</dbReference>
<gene>
    <name evidence="2" type="ORF">COA07_04200</name>
</gene>
<dbReference type="AlphaFoldDB" id="A0A2A4IB03"/>
<protein>
    <submittedName>
        <fullName evidence="2">Uncharacterized protein</fullName>
    </submittedName>
</protein>
<keyword evidence="1" id="KW-1133">Transmembrane helix</keyword>
<evidence type="ECO:0000313" key="3">
    <source>
        <dbReference type="Proteomes" id="UP000218323"/>
    </source>
</evidence>
<accession>A0A2A4IB03</accession>
<proteinExistence type="predicted"/>
<dbReference type="EMBL" id="NWVC01000001">
    <property type="protein sequence ID" value="PCG16137.1"/>
    <property type="molecule type" value="Genomic_DNA"/>
</dbReference>
<name>A0A2A4IB03_9SPHN</name>
<keyword evidence="1" id="KW-0812">Transmembrane</keyword>
<dbReference type="Proteomes" id="UP000218323">
    <property type="component" value="Unassembled WGS sequence"/>
</dbReference>
<evidence type="ECO:0000313" key="2">
    <source>
        <dbReference type="EMBL" id="PCG16137.1"/>
    </source>
</evidence>
<sequence>MARGYPDGLQADHTVRRRRAAYATPVAMLLLGGVLMLALTGMLGGARSPAMRADAPDAVLTVKTPRTLRSGLFFETIVTVAARRPIADAVVAVPPALWRDMTINTQLPAAETEAFRDGRWHLHYGPLAAGERLEVKIDGQINPPLTIGTRGDVTLLDGERELARVPVTMRVLP</sequence>
<reference evidence="2 3" key="1">
    <citation type="submission" date="2017-09" db="EMBL/GenBank/DDBJ databases">
        <title>Sphingomonas adhaesiva DSM 7418, whole genome shotgun sequence.</title>
        <authorList>
            <person name="Feng G."/>
            <person name="Zhu H."/>
        </authorList>
    </citation>
    <scope>NUCLEOTIDE SEQUENCE [LARGE SCALE GENOMIC DNA]</scope>
    <source>
        <strain evidence="2 3">DSM 7418</strain>
    </source>
</reference>
<evidence type="ECO:0000256" key="1">
    <source>
        <dbReference type="SAM" id="Phobius"/>
    </source>
</evidence>